<keyword evidence="1 3" id="KW-0689">Ribosomal protein</keyword>
<dbReference type="PANTHER" id="PTHR12919">
    <property type="entry name" value="30S RIBOSOMAL PROTEIN S16"/>
    <property type="match status" value="1"/>
</dbReference>
<accession>A0A9D9DLG1</accession>
<dbReference type="NCBIfam" id="TIGR00002">
    <property type="entry name" value="S16"/>
    <property type="match status" value="1"/>
</dbReference>
<dbReference type="EMBL" id="JADINB010000034">
    <property type="protein sequence ID" value="MBO8428581.1"/>
    <property type="molecule type" value="Genomic_DNA"/>
</dbReference>
<keyword evidence="2 3" id="KW-0687">Ribonucleoprotein</keyword>
<reference evidence="5" key="2">
    <citation type="journal article" date="2021" name="PeerJ">
        <title>Extensive microbial diversity within the chicken gut microbiome revealed by metagenomics and culture.</title>
        <authorList>
            <person name="Gilroy R."/>
            <person name="Ravi A."/>
            <person name="Getino M."/>
            <person name="Pursley I."/>
            <person name="Horton D.L."/>
            <person name="Alikhan N.F."/>
            <person name="Baker D."/>
            <person name="Gharbi K."/>
            <person name="Hall N."/>
            <person name="Watson M."/>
            <person name="Adriaenssens E.M."/>
            <person name="Foster-Nyarko E."/>
            <person name="Jarju S."/>
            <person name="Secka A."/>
            <person name="Antonio M."/>
            <person name="Oren A."/>
            <person name="Chaudhuri R.R."/>
            <person name="La Ragione R."/>
            <person name="Hildebrand F."/>
            <person name="Pallen M.J."/>
        </authorList>
    </citation>
    <scope>NUCLEOTIDE SEQUENCE</scope>
    <source>
        <strain evidence="5">15467</strain>
    </source>
</reference>
<dbReference type="PROSITE" id="PS00732">
    <property type="entry name" value="RIBOSOMAL_S16"/>
    <property type="match status" value="1"/>
</dbReference>
<dbReference type="GO" id="GO:0006412">
    <property type="term" value="P:translation"/>
    <property type="evidence" value="ECO:0007669"/>
    <property type="project" value="UniProtKB-UniRule"/>
</dbReference>
<feature type="compositionally biased region" description="Low complexity" evidence="4">
    <location>
        <begin position="174"/>
        <end position="198"/>
    </location>
</feature>
<dbReference type="GO" id="GO:0003735">
    <property type="term" value="F:structural constituent of ribosome"/>
    <property type="evidence" value="ECO:0007669"/>
    <property type="project" value="InterPro"/>
</dbReference>
<protein>
    <recommendedName>
        <fullName evidence="3">Small ribosomal subunit protein bS16</fullName>
    </recommendedName>
</protein>
<dbReference type="InterPro" id="IPR020592">
    <property type="entry name" value="Ribosomal_bS16_CS"/>
</dbReference>
<dbReference type="AlphaFoldDB" id="A0A9D9DLG1"/>
<dbReference type="SUPFAM" id="SSF54565">
    <property type="entry name" value="Ribosomal protein S16"/>
    <property type="match status" value="1"/>
</dbReference>
<dbReference type="InterPro" id="IPR000307">
    <property type="entry name" value="Ribosomal_bS16"/>
</dbReference>
<dbReference type="InterPro" id="IPR023803">
    <property type="entry name" value="Ribosomal_bS16_dom_sf"/>
</dbReference>
<comment type="caution">
    <text evidence="5">The sequence shown here is derived from an EMBL/GenBank/DDBJ whole genome shotgun (WGS) entry which is preliminary data.</text>
</comment>
<dbReference type="GO" id="GO:0005737">
    <property type="term" value="C:cytoplasm"/>
    <property type="evidence" value="ECO:0007669"/>
    <property type="project" value="UniProtKB-ARBA"/>
</dbReference>
<evidence type="ECO:0000256" key="2">
    <source>
        <dbReference type="ARBA" id="ARBA00023274"/>
    </source>
</evidence>
<evidence type="ECO:0000256" key="3">
    <source>
        <dbReference type="HAMAP-Rule" id="MF_00385"/>
    </source>
</evidence>
<evidence type="ECO:0000256" key="4">
    <source>
        <dbReference type="SAM" id="MobiDB-lite"/>
    </source>
</evidence>
<name>A0A9D9DLG1_9BACT</name>
<evidence type="ECO:0000313" key="5">
    <source>
        <dbReference type="EMBL" id="MBO8428581.1"/>
    </source>
</evidence>
<dbReference type="NCBIfam" id="NF011094">
    <property type="entry name" value="PRK14521.1"/>
    <property type="match status" value="1"/>
</dbReference>
<gene>
    <name evidence="3" type="primary">rpsP</name>
    <name evidence="5" type="ORF">IAC68_01420</name>
</gene>
<proteinExistence type="inferred from homology"/>
<sequence>MAVKIRLARHGKKNYAFFHIVVADSRAPRDGRFIELLGTYNPNTNPASIILDCEKALDWLNKGAQPTDTCRRILSYKGVLLRKHLNKGVAKGAMTQEQADAKFNAWVAEKEAKVAGKKAQLAQKSAADKKAGLEVEAKVNAARAEEIAKRKAAEAAAKAEEEAKAKAEAEAKAAAEAAAETAEPAAEDAQAAAAEENA</sequence>
<dbReference type="Proteomes" id="UP000823635">
    <property type="component" value="Unassembled WGS sequence"/>
</dbReference>
<dbReference type="Pfam" id="PF00886">
    <property type="entry name" value="Ribosomal_S16"/>
    <property type="match status" value="1"/>
</dbReference>
<reference evidence="5" key="1">
    <citation type="submission" date="2020-10" db="EMBL/GenBank/DDBJ databases">
        <authorList>
            <person name="Gilroy R."/>
        </authorList>
    </citation>
    <scope>NUCLEOTIDE SEQUENCE</scope>
    <source>
        <strain evidence="5">15467</strain>
    </source>
</reference>
<comment type="similarity">
    <text evidence="3">Belongs to the bacterial ribosomal protein bS16 family.</text>
</comment>
<evidence type="ECO:0000313" key="6">
    <source>
        <dbReference type="Proteomes" id="UP000823635"/>
    </source>
</evidence>
<dbReference type="PANTHER" id="PTHR12919:SF20">
    <property type="entry name" value="SMALL RIBOSOMAL SUBUNIT PROTEIN BS16M"/>
    <property type="match status" value="1"/>
</dbReference>
<feature type="region of interest" description="Disordered" evidence="4">
    <location>
        <begin position="157"/>
        <end position="198"/>
    </location>
</feature>
<dbReference type="Gene3D" id="3.30.1320.10">
    <property type="match status" value="1"/>
</dbReference>
<dbReference type="GO" id="GO:0015935">
    <property type="term" value="C:small ribosomal subunit"/>
    <property type="evidence" value="ECO:0007669"/>
    <property type="project" value="TreeGrafter"/>
</dbReference>
<dbReference type="HAMAP" id="MF_00385">
    <property type="entry name" value="Ribosomal_bS16"/>
    <property type="match status" value="1"/>
</dbReference>
<evidence type="ECO:0000256" key="1">
    <source>
        <dbReference type="ARBA" id="ARBA00022980"/>
    </source>
</evidence>
<feature type="compositionally biased region" description="Basic and acidic residues" evidence="4">
    <location>
        <begin position="157"/>
        <end position="173"/>
    </location>
</feature>
<organism evidence="5 6">
    <name type="scientific">Candidatus Egerieousia excrementavium</name>
    <dbReference type="NCBI Taxonomy" id="2840778"/>
    <lineage>
        <taxon>Bacteria</taxon>
        <taxon>Pseudomonadati</taxon>
        <taxon>Bacteroidota</taxon>
        <taxon>Bacteroidia</taxon>
        <taxon>Bacteroidales</taxon>
        <taxon>Candidatus Egerieousia</taxon>
    </lineage>
</organism>